<proteinExistence type="predicted"/>
<accession>A0A6S6S324</accession>
<evidence type="ECO:0000313" key="2">
    <source>
        <dbReference type="EMBL" id="CAA6802711.1"/>
    </source>
</evidence>
<dbReference type="Gene3D" id="1.10.101.10">
    <property type="entry name" value="PGBD-like superfamily/PGBD"/>
    <property type="match status" value="1"/>
</dbReference>
<protein>
    <recommendedName>
        <fullName evidence="1">Peptidoglycan binding-like domain-containing protein</fullName>
    </recommendedName>
</protein>
<evidence type="ECO:0000259" key="1">
    <source>
        <dbReference type="Pfam" id="PF01471"/>
    </source>
</evidence>
<reference evidence="2" key="1">
    <citation type="submission" date="2020-01" db="EMBL/GenBank/DDBJ databases">
        <authorList>
            <person name="Meier V. D."/>
            <person name="Meier V D."/>
        </authorList>
    </citation>
    <scope>NUCLEOTIDE SEQUENCE</scope>
    <source>
        <strain evidence="2">HLG_WM_MAG_04</strain>
    </source>
</reference>
<gene>
    <name evidence="2" type="ORF">HELGO_WM2163</name>
</gene>
<dbReference type="InterPro" id="IPR002477">
    <property type="entry name" value="Peptidoglycan-bd-like"/>
</dbReference>
<dbReference type="AlphaFoldDB" id="A0A6S6S324"/>
<dbReference type="EMBL" id="CACVAX010000006">
    <property type="protein sequence ID" value="CAA6802711.1"/>
    <property type="molecule type" value="Genomic_DNA"/>
</dbReference>
<name>A0A6S6S324_9BACT</name>
<dbReference type="InterPro" id="IPR036366">
    <property type="entry name" value="PGBDSf"/>
</dbReference>
<feature type="domain" description="Peptidoglycan binding-like" evidence="1">
    <location>
        <begin position="22"/>
        <end position="74"/>
    </location>
</feature>
<dbReference type="InterPro" id="IPR036365">
    <property type="entry name" value="PGBD-like_sf"/>
</dbReference>
<dbReference type="SUPFAM" id="SSF47090">
    <property type="entry name" value="PGBD-like"/>
    <property type="match status" value="1"/>
</dbReference>
<organism evidence="2">
    <name type="scientific">uncultured Sulfurovum sp</name>
    <dbReference type="NCBI Taxonomy" id="269237"/>
    <lineage>
        <taxon>Bacteria</taxon>
        <taxon>Pseudomonadati</taxon>
        <taxon>Campylobacterota</taxon>
        <taxon>Epsilonproteobacteria</taxon>
        <taxon>Campylobacterales</taxon>
        <taxon>Sulfurovaceae</taxon>
        <taxon>Sulfurovum</taxon>
        <taxon>environmental samples</taxon>
    </lineage>
</organism>
<sequence>MKQVEANRTFQALSIGKCGTMVYVTQKILNTMHYDLKEDGIFSSQMEEAVKSFQDSRTTLVVDGVVGYETMKEMDDVSSML</sequence>
<dbReference type="Pfam" id="PF01471">
    <property type="entry name" value="PG_binding_1"/>
    <property type="match status" value="1"/>
</dbReference>